<keyword evidence="2 7" id="KW-0820">tRNA-binding</keyword>
<dbReference type="Pfam" id="PF00252">
    <property type="entry name" value="Ribosomal_L16"/>
    <property type="match status" value="1"/>
</dbReference>
<dbReference type="PROSITE" id="PS00701">
    <property type="entry name" value="RIBOSOMAL_L16_2"/>
    <property type="match status" value="1"/>
</dbReference>
<dbReference type="InterPro" id="IPR036920">
    <property type="entry name" value="Ribosomal_uL16_sf"/>
</dbReference>
<evidence type="ECO:0000256" key="5">
    <source>
        <dbReference type="ARBA" id="ARBA00023274"/>
    </source>
</evidence>
<comment type="similarity">
    <text evidence="1 7 8">Belongs to the universal ribosomal protein uL16 family.</text>
</comment>
<dbReference type="GO" id="GO:0006412">
    <property type="term" value="P:translation"/>
    <property type="evidence" value="ECO:0007669"/>
    <property type="project" value="UniProtKB-UniRule"/>
</dbReference>
<dbReference type="CDD" id="cd01433">
    <property type="entry name" value="Ribosomal_L16_L10e"/>
    <property type="match status" value="1"/>
</dbReference>
<dbReference type="GO" id="GO:0003735">
    <property type="term" value="F:structural constituent of ribosome"/>
    <property type="evidence" value="ECO:0007669"/>
    <property type="project" value="InterPro"/>
</dbReference>
<gene>
    <name evidence="7" type="primary">rplP</name>
    <name evidence="10" type="ORF">C7T94_06980</name>
</gene>
<evidence type="ECO:0000256" key="9">
    <source>
        <dbReference type="RuleBase" id="RU004414"/>
    </source>
</evidence>
<dbReference type="PROSITE" id="PS00586">
    <property type="entry name" value="RIBOSOMAL_L16_1"/>
    <property type="match status" value="1"/>
</dbReference>
<dbReference type="FunFam" id="3.90.1170.10:FF:000001">
    <property type="entry name" value="50S ribosomal protein L16"/>
    <property type="match status" value="1"/>
</dbReference>
<sequence>MLQPKRTKFRKMQKGRMKGLATRGAELAFGSFGIKSLEATWITSRQIEAARIAVTRYMKREGQVWIRIFPDKPVTKKPAEVRMGKGKGAPEYWVAVVRPGRVIFEAEGVPLEIAKEAMRLAAQKLPIQTKFVVRRDYVEA</sequence>
<keyword evidence="3 7" id="KW-0699">rRNA-binding</keyword>
<evidence type="ECO:0000256" key="4">
    <source>
        <dbReference type="ARBA" id="ARBA00022980"/>
    </source>
</evidence>
<protein>
    <recommendedName>
        <fullName evidence="6 7">Large ribosomal subunit protein uL16</fullName>
    </recommendedName>
</protein>
<dbReference type="HAMAP" id="MF_01342">
    <property type="entry name" value="Ribosomal_uL16"/>
    <property type="match status" value="1"/>
</dbReference>
<evidence type="ECO:0000313" key="10">
    <source>
        <dbReference type="EMBL" id="PST84442.1"/>
    </source>
</evidence>
<proteinExistence type="inferred from homology"/>
<dbReference type="Proteomes" id="UP000240912">
    <property type="component" value="Unassembled WGS sequence"/>
</dbReference>
<evidence type="ECO:0000256" key="8">
    <source>
        <dbReference type="RuleBase" id="RU004413"/>
    </source>
</evidence>
<dbReference type="AlphaFoldDB" id="A0A2T3HPR9"/>
<reference evidence="10 11" key="1">
    <citation type="submission" date="2018-03" db="EMBL/GenBank/DDBJ databases">
        <authorList>
            <person name="Keele B.F."/>
        </authorList>
    </citation>
    <scope>NUCLEOTIDE SEQUENCE [LARGE SCALE GENOMIC DNA]</scope>
    <source>
        <strain evidence="10 11">YL28-9</strain>
    </source>
</reference>
<dbReference type="OrthoDB" id="9802589at2"/>
<dbReference type="InterPro" id="IPR047873">
    <property type="entry name" value="Ribosomal_uL16"/>
</dbReference>
<keyword evidence="4 7" id="KW-0689">Ribosomal protein</keyword>
<keyword evidence="7 9" id="KW-0694">RNA-binding</keyword>
<dbReference type="InterPro" id="IPR020798">
    <property type="entry name" value="Ribosomal_uL16_CS"/>
</dbReference>
<dbReference type="Gene3D" id="3.90.1170.10">
    <property type="entry name" value="Ribosomal protein L10e/L16"/>
    <property type="match status" value="1"/>
</dbReference>
<comment type="subunit">
    <text evidence="7 9">Part of the 50S ribosomal subunit.</text>
</comment>
<evidence type="ECO:0000313" key="11">
    <source>
        <dbReference type="Proteomes" id="UP000240912"/>
    </source>
</evidence>
<evidence type="ECO:0000256" key="6">
    <source>
        <dbReference type="ARBA" id="ARBA00035198"/>
    </source>
</evidence>
<dbReference type="NCBIfam" id="TIGR01164">
    <property type="entry name" value="rplP_bact"/>
    <property type="match status" value="1"/>
</dbReference>
<dbReference type="InterPro" id="IPR000114">
    <property type="entry name" value="Ribosomal_uL16_bact-type"/>
</dbReference>
<evidence type="ECO:0000256" key="1">
    <source>
        <dbReference type="ARBA" id="ARBA00008931"/>
    </source>
</evidence>
<dbReference type="PANTHER" id="PTHR12220">
    <property type="entry name" value="50S/60S RIBOSOMAL PROTEIN L16"/>
    <property type="match status" value="1"/>
</dbReference>
<dbReference type="PRINTS" id="PR00060">
    <property type="entry name" value="RIBOSOMALL16"/>
</dbReference>
<comment type="function">
    <text evidence="7 9">Binds 23S rRNA and is also seen to make contacts with the A and possibly P site tRNAs.</text>
</comment>
<evidence type="ECO:0000256" key="3">
    <source>
        <dbReference type="ARBA" id="ARBA00022730"/>
    </source>
</evidence>
<evidence type="ECO:0000256" key="2">
    <source>
        <dbReference type="ARBA" id="ARBA00022555"/>
    </source>
</evidence>
<dbReference type="InterPro" id="IPR016180">
    <property type="entry name" value="Ribosomal_uL16_dom"/>
</dbReference>
<dbReference type="GO" id="GO:0019843">
    <property type="term" value="F:rRNA binding"/>
    <property type="evidence" value="ECO:0007669"/>
    <property type="project" value="UniProtKB-UniRule"/>
</dbReference>
<dbReference type="GO" id="GO:0000049">
    <property type="term" value="F:tRNA binding"/>
    <property type="evidence" value="ECO:0007669"/>
    <property type="project" value="UniProtKB-KW"/>
</dbReference>
<dbReference type="PANTHER" id="PTHR12220:SF13">
    <property type="entry name" value="LARGE RIBOSOMAL SUBUNIT PROTEIN UL16M"/>
    <property type="match status" value="1"/>
</dbReference>
<name>A0A2T3HPR9_9SPHI</name>
<keyword evidence="5 7" id="KW-0687">Ribonucleoprotein</keyword>
<dbReference type="RefSeq" id="WP_107214540.1">
    <property type="nucleotide sequence ID" value="NZ_KZ686268.1"/>
</dbReference>
<organism evidence="10 11">
    <name type="scientific">Pedobacter yulinensis</name>
    <dbReference type="NCBI Taxonomy" id="2126353"/>
    <lineage>
        <taxon>Bacteria</taxon>
        <taxon>Pseudomonadati</taxon>
        <taxon>Bacteroidota</taxon>
        <taxon>Sphingobacteriia</taxon>
        <taxon>Sphingobacteriales</taxon>
        <taxon>Sphingobacteriaceae</taxon>
        <taxon>Pedobacter</taxon>
    </lineage>
</organism>
<dbReference type="SUPFAM" id="SSF54686">
    <property type="entry name" value="Ribosomal protein L16p/L10e"/>
    <property type="match status" value="1"/>
</dbReference>
<accession>A0A2T3HPR9</accession>
<comment type="caution">
    <text evidence="10">The sequence shown here is derived from an EMBL/GenBank/DDBJ whole genome shotgun (WGS) entry which is preliminary data.</text>
</comment>
<dbReference type="GO" id="GO:0022625">
    <property type="term" value="C:cytosolic large ribosomal subunit"/>
    <property type="evidence" value="ECO:0007669"/>
    <property type="project" value="TreeGrafter"/>
</dbReference>
<keyword evidence="11" id="KW-1185">Reference proteome</keyword>
<evidence type="ECO:0000256" key="7">
    <source>
        <dbReference type="HAMAP-Rule" id="MF_01342"/>
    </source>
</evidence>
<dbReference type="EMBL" id="PYLS01000004">
    <property type="protein sequence ID" value="PST84442.1"/>
    <property type="molecule type" value="Genomic_DNA"/>
</dbReference>